<protein>
    <submittedName>
        <fullName evidence="3">Uncharacterized protein</fullName>
    </submittedName>
</protein>
<reference evidence="3 4" key="1">
    <citation type="submission" date="2018-06" db="EMBL/GenBank/DDBJ databases">
        <title>Comparative genomics reveals the genomic features of Rhizophagus irregularis, R. cerebriforme, R. diaphanum and Gigaspora rosea, and their symbiotic lifestyle signature.</title>
        <authorList>
            <person name="Morin E."/>
            <person name="San Clemente H."/>
            <person name="Chen E.C.H."/>
            <person name="De La Providencia I."/>
            <person name="Hainaut M."/>
            <person name="Kuo A."/>
            <person name="Kohler A."/>
            <person name="Murat C."/>
            <person name="Tang N."/>
            <person name="Roy S."/>
            <person name="Loubradou J."/>
            <person name="Henrissat B."/>
            <person name="Grigoriev I.V."/>
            <person name="Corradi N."/>
            <person name="Roux C."/>
            <person name="Martin F.M."/>
        </authorList>
    </citation>
    <scope>NUCLEOTIDE SEQUENCE [LARGE SCALE GENOMIC DNA]</scope>
    <source>
        <strain evidence="3 4">DAOM 227022</strain>
    </source>
</reference>
<proteinExistence type="predicted"/>
<dbReference type="EMBL" id="QKYT01000562">
    <property type="protein sequence ID" value="RIA83543.1"/>
    <property type="molecule type" value="Genomic_DNA"/>
</dbReference>
<evidence type="ECO:0000256" key="1">
    <source>
        <dbReference type="SAM" id="Coils"/>
    </source>
</evidence>
<feature type="coiled-coil region" evidence="1">
    <location>
        <begin position="196"/>
        <end position="376"/>
    </location>
</feature>
<keyword evidence="4" id="KW-1185">Reference proteome</keyword>
<dbReference type="AlphaFoldDB" id="A0A397SB56"/>
<accession>A0A397SB56</accession>
<dbReference type="Proteomes" id="UP000265703">
    <property type="component" value="Unassembled WGS sequence"/>
</dbReference>
<dbReference type="OrthoDB" id="9451547at2759"/>
<feature type="compositionally biased region" description="Polar residues" evidence="2">
    <location>
        <begin position="19"/>
        <end position="41"/>
    </location>
</feature>
<dbReference type="STRING" id="658196.A0A397SB56"/>
<feature type="region of interest" description="Disordered" evidence="2">
    <location>
        <begin position="1"/>
        <end position="65"/>
    </location>
</feature>
<evidence type="ECO:0000313" key="4">
    <source>
        <dbReference type="Proteomes" id="UP000265703"/>
    </source>
</evidence>
<organism evidence="3 4">
    <name type="scientific">Glomus cerebriforme</name>
    <dbReference type="NCBI Taxonomy" id="658196"/>
    <lineage>
        <taxon>Eukaryota</taxon>
        <taxon>Fungi</taxon>
        <taxon>Fungi incertae sedis</taxon>
        <taxon>Mucoromycota</taxon>
        <taxon>Glomeromycotina</taxon>
        <taxon>Glomeromycetes</taxon>
        <taxon>Glomerales</taxon>
        <taxon>Glomeraceae</taxon>
        <taxon>Glomus</taxon>
    </lineage>
</organism>
<evidence type="ECO:0000256" key="2">
    <source>
        <dbReference type="SAM" id="MobiDB-lite"/>
    </source>
</evidence>
<keyword evidence="1" id="KW-0175">Coiled coil</keyword>
<gene>
    <name evidence="3" type="ORF">C1645_833648</name>
</gene>
<evidence type="ECO:0000313" key="3">
    <source>
        <dbReference type="EMBL" id="RIA83543.1"/>
    </source>
</evidence>
<comment type="caution">
    <text evidence="3">The sequence shown here is derived from an EMBL/GenBank/DDBJ whole genome shotgun (WGS) entry which is preliminary data.</text>
</comment>
<name>A0A397SB56_9GLOM</name>
<sequence>MIVAPPQTPRLKTKLSLDIPSSYSNTSCPDSPSSQFATSPAFTPPTRPFDGSVPPSPTWSGTLNSNRSQAELTVLLKEAYSQIRERERDLTLAAEIGKSLLENNIQLKSKYESAIVQLQHLQRARSKAATFSMIQGEKNATPIAPPNTSFDHEEYDYEESDAESLNGWSSSFDLPSPSGDIPHKRKNHQNSGGGLNFKDLENIKDLETRNQELQQQLEDAIREYNECDKTNKSKIRKLETDLQHYHDACVLATQKVEDLEKENERLLQKQKADFWNLKYSKKSNENEDFIETLLHKVQELEEQNDIVEKAKLEIERRLTRTTNELETLKVEYEDLVETSKDYEMLQLSHRDQQKLIAELNENLEEQRALVVNYRSGIWSQKTSRANSISDGGIMSNAIRRLSNPDGMRDMFGVSKQNDSSGGIGGKIRKSLLSELESEWFRELTIFQRDVNKGRDSTTSSPGFSPITSEKDLNDYFLSNGARPDDDLDYLSDDEFSFLGEFEINNEEANRLREWFWKRWARAIYRFLRKIWRWCRFIVILIAAVLMALYRGPDDVLPNDM</sequence>